<keyword evidence="1" id="KW-0812">Transmembrane</keyword>
<keyword evidence="1" id="KW-1133">Transmembrane helix</keyword>
<keyword evidence="1" id="KW-0472">Membrane</keyword>
<accession>A0A1I7VGH8</accession>
<organism evidence="2 3">
    <name type="scientific">Loa loa</name>
    <name type="common">Eye worm</name>
    <name type="synonym">Filaria loa</name>
    <dbReference type="NCBI Taxonomy" id="7209"/>
    <lineage>
        <taxon>Eukaryota</taxon>
        <taxon>Metazoa</taxon>
        <taxon>Ecdysozoa</taxon>
        <taxon>Nematoda</taxon>
        <taxon>Chromadorea</taxon>
        <taxon>Rhabditida</taxon>
        <taxon>Spirurina</taxon>
        <taxon>Spiruromorpha</taxon>
        <taxon>Filarioidea</taxon>
        <taxon>Onchocercidae</taxon>
        <taxon>Loa</taxon>
    </lineage>
</organism>
<dbReference type="AlphaFoldDB" id="A0A1I7VGH8"/>
<protein>
    <submittedName>
        <fullName evidence="3">Uncharacterized protein</fullName>
    </submittedName>
</protein>
<dbReference type="WBParaSite" id="EN70_2294">
    <property type="protein sequence ID" value="EN70_2294"/>
    <property type="gene ID" value="EN70_2294"/>
</dbReference>
<evidence type="ECO:0000313" key="2">
    <source>
        <dbReference type="Proteomes" id="UP000095285"/>
    </source>
</evidence>
<sequence length="206" mass="24080">MQFIQKLFLKNALSPNERNFNRRHRNKVVVSNKYSENETTEASNNSRNNSAATDYDEMTAFSEIFESRSCLTETDFVRCAIHILLWCTASTSTVYLLYTWEYAWRYTEFKAKIPKQFYMAMIFSVTNVIIYSAEIFHSKWLYVRFRLVTKPDKMEEPYELAPESYERTQAGKEMDTAVAVATAAAANPMKDLKPEEHFLIPISKRV</sequence>
<evidence type="ECO:0000313" key="3">
    <source>
        <dbReference type="WBParaSite" id="EN70_2294"/>
    </source>
</evidence>
<dbReference type="Proteomes" id="UP000095285">
    <property type="component" value="Unassembled WGS sequence"/>
</dbReference>
<feature type="transmembrane region" description="Helical" evidence="1">
    <location>
        <begin position="76"/>
        <end position="97"/>
    </location>
</feature>
<reference evidence="2" key="1">
    <citation type="submission" date="2012-04" db="EMBL/GenBank/DDBJ databases">
        <title>The Genome Sequence of Loa loa.</title>
        <authorList>
            <consortium name="The Broad Institute Genome Sequencing Platform"/>
            <consortium name="Broad Institute Genome Sequencing Center for Infectious Disease"/>
            <person name="Nutman T.B."/>
            <person name="Fink D.L."/>
            <person name="Russ C."/>
            <person name="Young S."/>
            <person name="Zeng Q."/>
            <person name="Gargeya S."/>
            <person name="Alvarado L."/>
            <person name="Berlin A."/>
            <person name="Chapman S.B."/>
            <person name="Chen Z."/>
            <person name="Freedman E."/>
            <person name="Gellesch M."/>
            <person name="Goldberg J."/>
            <person name="Griggs A."/>
            <person name="Gujja S."/>
            <person name="Heilman E.R."/>
            <person name="Heiman D."/>
            <person name="Howarth C."/>
            <person name="Mehta T."/>
            <person name="Neiman D."/>
            <person name="Pearson M."/>
            <person name="Roberts A."/>
            <person name="Saif S."/>
            <person name="Shea T."/>
            <person name="Shenoy N."/>
            <person name="Sisk P."/>
            <person name="Stolte C."/>
            <person name="Sykes S."/>
            <person name="White J."/>
            <person name="Yandava C."/>
            <person name="Haas B."/>
            <person name="Henn M.R."/>
            <person name="Nusbaum C."/>
            <person name="Birren B."/>
        </authorList>
    </citation>
    <scope>NUCLEOTIDE SEQUENCE [LARGE SCALE GENOMIC DNA]</scope>
</reference>
<proteinExistence type="predicted"/>
<evidence type="ECO:0000256" key="1">
    <source>
        <dbReference type="SAM" id="Phobius"/>
    </source>
</evidence>
<name>A0A1I7VGH8_LOALO</name>
<keyword evidence="2" id="KW-1185">Reference proteome</keyword>
<feature type="transmembrane region" description="Helical" evidence="1">
    <location>
        <begin position="117"/>
        <end position="136"/>
    </location>
</feature>
<reference evidence="3" key="2">
    <citation type="submission" date="2016-11" db="UniProtKB">
        <authorList>
            <consortium name="WormBaseParasite"/>
        </authorList>
    </citation>
    <scope>IDENTIFICATION</scope>
</reference>